<feature type="transmembrane region" description="Helical" evidence="6">
    <location>
        <begin position="88"/>
        <end position="106"/>
    </location>
</feature>
<evidence type="ECO:0000313" key="8">
    <source>
        <dbReference type="EMBL" id="RYB90358.1"/>
    </source>
</evidence>
<dbReference type="CDD" id="cd06174">
    <property type="entry name" value="MFS"/>
    <property type="match status" value="1"/>
</dbReference>
<dbReference type="RefSeq" id="WP_129476505.1">
    <property type="nucleotide sequence ID" value="NZ_SDWS01000005.1"/>
</dbReference>
<evidence type="ECO:0000256" key="1">
    <source>
        <dbReference type="ARBA" id="ARBA00004651"/>
    </source>
</evidence>
<dbReference type="GO" id="GO:0005886">
    <property type="term" value="C:plasma membrane"/>
    <property type="evidence" value="ECO:0007669"/>
    <property type="project" value="UniProtKB-SubCell"/>
</dbReference>
<keyword evidence="9" id="KW-1185">Reference proteome</keyword>
<dbReference type="PROSITE" id="PS50850">
    <property type="entry name" value="MFS"/>
    <property type="match status" value="1"/>
</dbReference>
<keyword evidence="2" id="KW-0813">Transport</keyword>
<dbReference type="SUPFAM" id="SSF103473">
    <property type="entry name" value="MFS general substrate transporter"/>
    <property type="match status" value="1"/>
</dbReference>
<dbReference type="AlphaFoldDB" id="A0A4Q2RP25"/>
<feature type="transmembrane region" description="Helical" evidence="6">
    <location>
        <begin position="321"/>
        <end position="345"/>
    </location>
</feature>
<dbReference type="InterPro" id="IPR011701">
    <property type="entry name" value="MFS"/>
</dbReference>
<feature type="transmembrane region" description="Helical" evidence="6">
    <location>
        <begin position="357"/>
        <end position="378"/>
    </location>
</feature>
<protein>
    <submittedName>
        <fullName evidence="8">MFS transporter</fullName>
    </submittedName>
</protein>
<feature type="transmembrane region" description="Helical" evidence="6">
    <location>
        <begin position="21"/>
        <end position="39"/>
    </location>
</feature>
<evidence type="ECO:0000256" key="2">
    <source>
        <dbReference type="ARBA" id="ARBA00022448"/>
    </source>
</evidence>
<evidence type="ECO:0000256" key="6">
    <source>
        <dbReference type="SAM" id="Phobius"/>
    </source>
</evidence>
<dbReference type="PANTHER" id="PTHR42718">
    <property type="entry name" value="MAJOR FACILITATOR SUPERFAMILY MULTIDRUG TRANSPORTER MFSC"/>
    <property type="match status" value="1"/>
</dbReference>
<dbReference type="Proteomes" id="UP000291838">
    <property type="component" value="Unassembled WGS sequence"/>
</dbReference>
<evidence type="ECO:0000256" key="4">
    <source>
        <dbReference type="ARBA" id="ARBA00022989"/>
    </source>
</evidence>
<dbReference type="OrthoDB" id="4332123at2"/>
<feature type="transmembrane region" description="Helical" evidence="6">
    <location>
        <begin position="263"/>
        <end position="284"/>
    </location>
</feature>
<feature type="transmembrane region" description="Helical" evidence="6">
    <location>
        <begin position="118"/>
        <end position="141"/>
    </location>
</feature>
<name>A0A4Q2RP25_9ACTN</name>
<dbReference type="GO" id="GO:0022857">
    <property type="term" value="F:transmembrane transporter activity"/>
    <property type="evidence" value="ECO:0007669"/>
    <property type="project" value="InterPro"/>
</dbReference>
<gene>
    <name evidence="8" type="ORF">EUA06_13395</name>
</gene>
<feature type="transmembrane region" description="Helical" evidence="6">
    <location>
        <begin position="230"/>
        <end position="251"/>
    </location>
</feature>
<organism evidence="8 9">
    <name type="scientific">Nocardioides glacieisoli</name>
    <dbReference type="NCBI Taxonomy" id="1168730"/>
    <lineage>
        <taxon>Bacteria</taxon>
        <taxon>Bacillati</taxon>
        <taxon>Actinomycetota</taxon>
        <taxon>Actinomycetes</taxon>
        <taxon>Propionibacteriales</taxon>
        <taxon>Nocardioidaceae</taxon>
        <taxon>Nocardioides</taxon>
    </lineage>
</organism>
<dbReference type="InterPro" id="IPR036259">
    <property type="entry name" value="MFS_trans_sf"/>
</dbReference>
<feature type="transmembrane region" description="Helical" evidence="6">
    <location>
        <begin position="296"/>
        <end position="315"/>
    </location>
</feature>
<dbReference type="EMBL" id="SDWS01000005">
    <property type="protein sequence ID" value="RYB90358.1"/>
    <property type="molecule type" value="Genomic_DNA"/>
</dbReference>
<dbReference type="Pfam" id="PF07690">
    <property type="entry name" value="MFS_1"/>
    <property type="match status" value="1"/>
</dbReference>
<dbReference type="InterPro" id="IPR020846">
    <property type="entry name" value="MFS_dom"/>
</dbReference>
<sequence length="452" mass="48020">MTQPRPTRQWQVHDIGKRRAWVIWGVAIAVYVLAVFHRSSLGVAGLIAADRFDISATSLATFTVLQLVVYAGMQVPVGVLLDRFGSRAMLIWGLSLMTVGQLAFAFSESFAAAVAARAVVGAGDAMIFVSVIRIVTVWFLVRQAPMVTQVTGLTGQLGAIAAAGPLSYLLHALGWTRAFALTSSVGVVLLVAVLALVKDSPYRRSDVVAIKLRALAQSVRTVWGNPGTRLGMWSHFVSQFSATVFALLWGYPFLVQGLGWSSGGASALLMAMTAWAVVSGLVLARLVARLPYYRSYIVVCVVVAMVVPWTAVLLWPGAAPGWVVVLMAFATASGGPAAMVGFDLARSFTPAQAIGRANGLVNVGGFTASLLVMGLIGVVLDLSSSGGMDSYTLDDFKLAMAVQYAFWALGVVQVLRYRRRGLAHLARVHPGSVEQMRAGQPFVHPGIGTEGV</sequence>
<accession>A0A4Q2RP25</accession>
<keyword evidence="3 6" id="KW-0812">Transmembrane</keyword>
<feature type="transmembrane region" description="Helical" evidence="6">
    <location>
        <begin position="59"/>
        <end position="81"/>
    </location>
</feature>
<dbReference type="Gene3D" id="1.20.1250.20">
    <property type="entry name" value="MFS general substrate transporter like domains"/>
    <property type="match status" value="1"/>
</dbReference>
<comment type="caution">
    <text evidence="8">The sequence shown here is derived from an EMBL/GenBank/DDBJ whole genome shotgun (WGS) entry which is preliminary data.</text>
</comment>
<feature type="domain" description="Major facilitator superfamily (MFS) profile" evidence="7">
    <location>
        <begin position="23"/>
        <end position="422"/>
    </location>
</feature>
<feature type="transmembrane region" description="Helical" evidence="6">
    <location>
        <begin position="178"/>
        <end position="197"/>
    </location>
</feature>
<evidence type="ECO:0000259" key="7">
    <source>
        <dbReference type="PROSITE" id="PS50850"/>
    </source>
</evidence>
<feature type="transmembrane region" description="Helical" evidence="6">
    <location>
        <begin position="398"/>
        <end position="417"/>
    </location>
</feature>
<comment type="subcellular location">
    <subcellularLocation>
        <location evidence="1">Cell membrane</location>
        <topology evidence="1">Multi-pass membrane protein</topology>
    </subcellularLocation>
</comment>
<proteinExistence type="predicted"/>
<keyword evidence="4 6" id="KW-1133">Transmembrane helix</keyword>
<feature type="transmembrane region" description="Helical" evidence="6">
    <location>
        <begin position="153"/>
        <end position="172"/>
    </location>
</feature>
<keyword evidence="5 6" id="KW-0472">Membrane</keyword>
<evidence type="ECO:0000256" key="3">
    <source>
        <dbReference type="ARBA" id="ARBA00022692"/>
    </source>
</evidence>
<dbReference type="PANTHER" id="PTHR42718:SF9">
    <property type="entry name" value="MAJOR FACILITATOR SUPERFAMILY MULTIDRUG TRANSPORTER MFSC"/>
    <property type="match status" value="1"/>
</dbReference>
<reference evidence="8 9" key="1">
    <citation type="submission" date="2019-01" db="EMBL/GenBank/DDBJ databases">
        <title>Novel species of Nocardioides.</title>
        <authorList>
            <person name="Liu Q."/>
            <person name="Xin Y.-H."/>
        </authorList>
    </citation>
    <scope>NUCLEOTIDE SEQUENCE [LARGE SCALE GENOMIC DNA]</scope>
    <source>
        <strain evidence="8 9">HLT3-15</strain>
    </source>
</reference>
<evidence type="ECO:0000313" key="9">
    <source>
        <dbReference type="Proteomes" id="UP000291838"/>
    </source>
</evidence>
<evidence type="ECO:0000256" key="5">
    <source>
        <dbReference type="ARBA" id="ARBA00023136"/>
    </source>
</evidence>